<evidence type="ECO:0000256" key="3">
    <source>
        <dbReference type="ARBA" id="ARBA00022737"/>
    </source>
</evidence>
<dbReference type="SMART" id="SM00360">
    <property type="entry name" value="RRM"/>
    <property type="match status" value="3"/>
</dbReference>
<organism evidence="10 11">
    <name type="scientific">Mycosarcoma maydis</name>
    <name type="common">Corn smut fungus</name>
    <name type="synonym">Ustilago maydis</name>
    <dbReference type="NCBI Taxonomy" id="5270"/>
    <lineage>
        <taxon>Eukaryota</taxon>
        <taxon>Fungi</taxon>
        <taxon>Dikarya</taxon>
        <taxon>Basidiomycota</taxon>
        <taxon>Ustilaginomycotina</taxon>
        <taxon>Ustilaginomycetes</taxon>
        <taxon>Ustilaginales</taxon>
        <taxon>Ustilaginaceae</taxon>
        <taxon>Mycosarcoma</taxon>
    </lineage>
</organism>
<feature type="compositionally biased region" description="Basic and acidic residues" evidence="8">
    <location>
        <begin position="113"/>
        <end position="175"/>
    </location>
</feature>
<feature type="compositionally biased region" description="Basic and acidic residues" evidence="8">
    <location>
        <begin position="12"/>
        <end position="56"/>
    </location>
</feature>
<feature type="region of interest" description="Disordered" evidence="8">
    <location>
        <begin position="251"/>
        <end position="346"/>
    </location>
</feature>
<dbReference type="PROSITE" id="PS50102">
    <property type="entry name" value="RRM"/>
    <property type="match status" value="2"/>
</dbReference>
<dbReference type="InterPro" id="IPR006529">
    <property type="entry name" value="U2AF_lg"/>
</dbReference>
<dbReference type="AlphaFoldDB" id="A0A0D1CHB4"/>
<dbReference type="FunFam" id="3.30.70.330:FF:000676">
    <property type="entry name" value="U2 snRNP auxiliary factor large subunit"/>
    <property type="match status" value="1"/>
</dbReference>
<evidence type="ECO:0000259" key="9">
    <source>
        <dbReference type="PROSITE" id="PS50102"/>
    </source>
</evidence>
<dbReference type="OrthoDB" id="10266058at2759"/>
<evidence type="ECO:0000256" key="6">
    <source>
        <dbReference type="ARBA" id="ARBA00023242"/>
    </source>
</evidence>
<dbReference type="EMBL" id="CM003158">
    <property type="protein sequence ID" value="KIS66368.1"/>
    <property type="molecule type" value="Genomic_DNA"/>
</dbReference>
<dbReference type="GO" id="GO:0000245">
    <property type="term" value="P:spliceosomal complex assembly"/>
    <property type="evidence" value="ECO:0000318"/>
    <property type="project" value="GO_Central"/>
</dbReference>
<feature type="compositionally biased region" description="Basic and acidic residues" evidence="8">
    <location>
        <begin position="65"/>
        <end position="90"/>
    </location>
</feature>
<dbReference type="CDD" id="cd12232">
    <property type="entry name" value="RRM3_U2AF65"/>
    <property type="match status" value="1"/>
</dbReference>
<dbReference type="InterPro" id="IPR012677">
    <property type="entry name" value="Nucleotide-bd_a/b_plait_sf"/>
</dbReference>
<dbReference type="VEuPathDB" id="FungiDB:UMAG_05363"/>
<name>A0A0D1CHB4_MYCMD</name>
<evidence type="ECO:0000256" key="1">
    <source>
        <dbReference type="ARBA" id="ARBA00004123"/>
    </source>
</evidence>
<dbReference type="KEGG" id="uma:UMAG_05363"/>
<dbReference type="InterPro" id="IPR003954">
    <property type="entry name" value="RRM_euk-type"/>
</dbReference>
<evidence type="ECO:0000313" key="11">
    <source>
        <dbReference type="Proteomes" id="UP000000561"/>
    </source>
</evidence>
<feature type="region of interest" description="Disordered" evidence="8">
    <location>
        <begin position="624"/>
        <end position="657"/>
    </location>
</feature>
<dbReference type="Gene3D" id="3.30.70.330">
    <property type="match status" value="3"/>
</dbReference>
<keyword evidence="5" id="KW-0508">mRNA splicing</keyword>
<sequence>MVDSADDFLAGIEHEVRNRASKQRDNSSSGRDRDRDRERDRKDRRSGRETFEDDRSTSSSLRKRRDTDDRDDQDRYPRKSQRDDRDRRDRDDDENQRRRRRDDDYYSGGGSRASRDLRDSRDDRSNYSFRRDHRDRGENRYAGRRERSRYDDEDSYHDRGGRSRGGDWRSAEGRDSSPSVRRSPTPEGTIPISERARPDSKWDIPAPGFEGTSALAAKATGLFGIPGQTRLVGMPPVNLGVNGPGVPPGVGLPLPPIRMGGQPIHPHRGGPHSQHRQPYPPQHDPHYQHGDQPHPHPHSAMHQQQHYPPQQGHGQPYPAHGGYGPNNGSHPPSQQQVPSPAELAAQNANRQARRLYVGNITHQANEQNIVAFFNEQMLKLKLGTEPGEPAVSAQVNVDKGYAFVEFRHPEEATNAMSFDGIVFQAQSLKIRRPKDYTGPDIRPPSNIHVPGVISTNVPDSPHKIFVGGLPTYLNDDQVIELLQAFGELRAFNLVKDTGTGASKGFAFCEYVDPALTDLACQGLNGMELGDRNLVVQRASVGSEKKAQALAATGANMGALGGAAVPSSVQKFAGDGGDAGEPTTCMVMLNMVTPEELQDDEEYADIVEDIRDECNKYGAVSDVRIPRPAKESKGAAAHQWKRSQDEGATTVDGEKATSAEREGVGRVYVRYGETEHCAQALRAIAGRQFGGRTVICAFLREDDWPADEDGGQNADDTAAQAKGAAFGA</sequence>
<feature type="region of interest" description="Disordered" evidence="8">
    <location>
        <begin position="704"/>
        <end position="727"/>
    </location>
</feature>
<feature type="domain" description="RRM" evidence="9">
    <location>
        <begin position="462"/>
        <end position="540"/>
    </location>
</feature>
<proteinExistence type="predicted"/>
<dbReference type="CDD" id="cd12231">
    <property type="entry name" value="RRM2_U2AF65"/>
    <property type="match status" value="1"/>
</dbReference>
<feature type="domain" description="RRM" evidence="9">
    <location>
        <begin position="353"/>
        <end position="435"/>
    </location>
</feature>
<dbReference type="FunFam" id="3.30.70.330:FF:000605">
    <property type="entry name" value="Splicing factor U2AF 65 kDa subunit"/>
    <property type="match status" value="1"/>
</dbReference>
<dbReference type="GO" id="GO:0071004">
    <property type="term" value="C:U2-type prespliceosome"/>
    <property type="evidence" value="ECO:0000318"/>
    <property type="project" value="GO_Central"/>
</dbReference>
<dbReference type="FunCoup" id="A0A0D1CHB4">
    <property type="interactions" value="552"/>
</dbReference>
<feature type="compositionally biased region" description="Basic and acidic residues" evidence="8">
    <location>
        <begin position="283"/>
        <end position="294"/>
    </location>
</feature>
<evidence type="ECO:0000256" key="8">
    <source>
        <dbReference type="SAM" id="MobiDB-lite"/>
    </source>
</evidence>
<evidence type="ECO:0000256" key="4">
    <source>
        <dbReference type="ARBA" id="ARBA00022884"/>
    </source>
</evidence>
<feature type="compositionally biased region" description="Low complexity" evidence="8">
    <location>
        <begin position="713"/>
        <end position="727"/>
    </location>
</feature>
<dbReference type="SMART" id="SM00361">
    <property type="entry name" value="RRM_1"/>
    <property type="match status" value="2"/>
</dbReference>
<dbReference type="GO" id="GO:0030628">
    <property type="term" value="F:pre-mRNA 3'-splice site binding"/>
    <property type="evidence" value="ECO:0000318"/>
    <property type="project" value="GO_Central"/>
</dbReference>
<evidence type="ECO:0000256" key="7">
    <source>
        <dbReference type="PROSITE-ProRule" id="PRU00176"/>
    </source>
</evidence>
<feature type="compositionally biased region" description="Low complexity" evidence="8">
    <location>
        <begin position="302"/>
        <end position="320"/>
    </location>
</feature>
<dbReference type="GO" id="GO:0016607">
    <property type="term" value="C:nuclear speck"/>
    <property type="evidence" value="ECO:0000318"/>
    <property type="project" value="GO_Central"/>
</dbReference>
<keyword evidence="4 7" id="KW-0694">RNA-binding</keyword>
<dbReference type="GO" id="GO:0089701">
    <property type="term" value="C:U2AF complex"/>
    <property type="evidence" value="ECO:0000318"/>
    <property type="project" value="GO_Central"/>
</dbReference>
<keyword evidence="11" id="KW-1185">Reference proteome</keyword>
<dbReference type="InterPro" id="IPR000504">
    <property type="entry name" value="RRM_dom"/>
</dbReference>
<protein>
    <recommendedName>
        <fullName evidence="9">RRM domain-containing protein</fullName>
    </recommendedName>
</protein>
<dbReference type="InterPro" id="IPR035979">
    <property type="entry name" value="RBD_domain_sf"/>
</dbReference>
<feature type="compositionally biased region" description="Low complexity" evidence="8">
    <location>
        <begin position="329"/>
        <end position="346"/>
    </location>
</feature>
<dbReference type="GO" id="GO:0008187">
    <property type="term" value="F:poly-pyrimidine tract binding"/>
    <property type="evidence" value="ECO:0000318"/>
    <property type="project" value="GO_Central"/>
</dbReference>
<keyword evidence="2" id="KW-0507">mRNA processing</keyword>
<comment type="subcellular location">
    <subcellularLocation>
        <location evidence="1">Nucleus</location>
    </subcellularLocation>
</comment>
<dbReference type="GeneID" id="23565278"/>
<dbReference type="NCBIfam" id="TIGR01642">
    <property type="entry name" value="U2AF_lg"/>
    <property type="match status" value="1"/>
</dbReference>
<evidence type="ECO:0000313" key="10">
    <source>
        <dbReference type="EMBL" id="KIS66368.1"/>
    </source>
</evidence>
<dbReference type="Pfam" id="PF00076">
    <property type="entry name" value="RRM_1"/>
    <property type="match status" value="2"/>
</dbReference>
<dbReference type="STRING" id="237631.A0A0D1CHB4"/>
<dbReference type="OMA" id="MTQWDIK"/>
<dbReference type="GO" id="GO:0000243">
    <property type="term" value="C:commitment complex"/>
    <property type="evidence" value="ECO:0000318"/>
    <property type="project" value="GO_Central"/>
</dbReference>
<accession>A0A0D1CHB4</accession>
<reference evidence="10 11" key="1">
    <citation type="journal article" date="2006" name="Nature">
        <title>Insights from the genome of the biotrophic fungal plant pathogen Ustilago maydis.</title>
        <authorList>
            <person name="Kamper J."/>
            <person name="Kahmann R."/>
            <person name="Bolker M."/>
            <person name="Ma L.J."/>
            <person name="Brefort T."/>
            <person name="Saville B.J."/>
            <person name="Banuett F."/>
            <person name="Kronstad J.W."/>
            <person name="Gold S.E."/>
            <person name="Muller O."/>
            <person name="Perlin M.H."/>
            <person name="Wosten H.A."/>
            <person name="de Vries R."/>
            <person name="Ruiz-Herrera J."/>
            <person name="Reynaga-Pena C.G."/>
            <person name="Snetselaar K."/>
            <person name="McCann M."/>
            <person name="Perez-Martin J."/>
            <person name="Feldbrugge M."/>
            <person name="Basse C.W."/>
            <person name="Steinberg G."/>
            <person name="Ibeas J.I."/>
            <person name="Holloman W."/>
            <person name="Guzman P."/>
            <person name="Farman M."/>
            <person name="Stajich J.E."/>
            <person name="Sentandreu R."/>
            <person name="Gonzalez-Prieto J.M."/>
            <person name="Kennell J.C."/>
            <person name="Molina L."/>
            <person name="Schirawski J."/>
            <person name="Mendoza-Mendoza A."/>
            <person name="Greilinger D."/>
            <person name="Munch K."/>
            <person name="Rossel N."/>
            <person name="Scherer M."/>
            <person name="Vranes M."/>
            <person name="Ladendorf O."/>
            <person name="Vincon V."/>
            <person name="Fuchs U."/>
            <person name="Sandrock B."/>
            <person name="Meng S."/>
            <person name="Ho E.C."/>
            <person name="Cahill M.J."/>
            <person name="Boyce K.J."/>
            <person name="Klose J."/>
            <person name="Klosterman S.J."/>
            <person name="Deelstra H.J."/>
            <person name="Ortiz-Castellanos L."/>
            <person name="Li W."/>
            <person name="Sanchez-Alonso P."/>
            <person name="Schreier P.H."/>
            <person name="Hauser-Hahn I."/>
            <person name="Vaupel M."/>
            <person name="Koopmann E."/>
            <person name="Friedrich G."/>
            <person name="Voss H."/>
            <person name="Schluter T."/>
            <person name="Margolis J."/>
            <person name="Platt D."/>
            <person name="Swimmer C."/>
            <person name="Gnirke A."/>
            <person name="Chen F."/>
            <person name="Vysotskaia V."/>
            <person name="Mannhaupt G."/>
            <person name="Guldener U."/>
            <person name="Munsterkotter M."/>
            <person name="Haase D."/>
            <person name="Oesterheld M."/>
            <person name="Mewes H.W."/>
            <person name="Mauceli E.W."/>
            <person name="DeCaprio D."/>
            <person name="Wade C.M."/>
            <person name="Butler J."/>
            <person name="Young S."/>
            <person name="Jaffe D.B."/>
            <person name="Calvo S."/>
            <person name="Nusbaum C."/>
            <person name="Galagan J."/>
            <person name="Birren B.W."/>
        </authorList>
    </citation>
    <scope>NUCLEOTIDE SEQUENCE [LARGE SCALE GENOMIC DNA]</scope>
    <source>
        <strain evidence="11">DSM 14603 / FGSC 9021 / UM521</strain>
    </source>
</reference>
<keyword evidence="3" id="KW-0677">Repeat</keyword>
<dbReference type="PANTHER" id="PTHR23139">
    <property type="entry name" value="RNA-BINDING PROTEIN"/>
    <property type="match status" value="1"/>
</dbReference>
<keyword evidence="6" id="KW-0539">Nucleus</keyword>
<dbReference type="InParanoid" id="A0A0D1CHB4"/>
<feature type="region of interest" description="Disordered" evidence="8">
    <location>
        <begin position="1"/>
        <end position="204"/>
    </location>
</feature>
<dbReference type="eggNOG" id="KOG0120">
    <property type="taxonomic scope" value="Eukaryota"/>
</dbReference>
<dbReference type="CDD" id="cd12230">
    <property type="entry name" value="RRM1_U2AF65"/>
    <property type="match status" value="1"/>
</dbReference>
<dbReference type="SUPFAM" id="SSF54928">
    <property type="entry name" value="RNA-binding domain, RBD"/>
    <property type="match status" value="3"/>
</dbReference>
<gene>
    <name evidence="10" type="ORF">UMAG_05363</name>
</gene>
<dbReference type="Proteomes" id="UP000000561">
    <property type="component" value="Chromosome 19"/>
</dbReference>
<dbReference type="RefSeq" id="XP_011392063.1">
    <property type="nucleotide sequence ID" value="XM_011393761.1"/>
</dbReference>
<evidence type="ECO:0000256" key="5">
    <source>
        <dbReference type="ARBA" id="ARBA00023187"/>
    </source>
</evidence>
<feature type="compositionally biased region" description="Basic residues" evidence="8">
    <location>
        <begin position="265"/>
        <end position="275"/>
    </location>
</feature>
<evidence type="ECO:0000256" key="2">
    <source>
        <dbReference type="ARBA" id="ARBA00022664"/>
    </source>
</evidence>